<keyword evidence="1" id="KW-1185">Reference proteome</keyword>
<dbReference type="Gene3D" id="2.10.50.10">
    <property type="entry name" value="Tumor Necrosis Factor Receptor, subunit A, domain 2"/>
    <property type="match status" value="1"/>
</dbReference>
<dbReference type="WBParaSite" id="maker-uti_cns_0017224-snap-gene-0.3-mRNA-1">
    <property type="protein sequence ID" value="maker-uti_cns_0017224-snap-gene-0.3-mRNA-1"/>
    <property type="gene ID" value="maker-uti_cns_0017224-snap-gene-0.3"/>
</dbReference>
<dbReference type="AlphaFoldDB" id="A0A1I8IV39"/>
<protein>
    <submittedName>
        <fullName evidence="2">Ephrin_rec_like domain-containing protein</fullName>
    </submittedName>
</protein>
<proteinExistence type="predicted"/>
<name>A0A1I8IV39_9PLAT</name>
<accession>A0A1I8IV39</accession>
<evidence type="ECO:0000313" key="2">
    <source>
        <dbReference type="WBParaSite" id="maker-uti_cns_0017224-snap-gene-0.3-mRNA-1"/>
    </source>
</evidence>
<evidence type="ECO:0000313" key="1">
    <source>
        <dbReference type="Proteomes" id="UP000095280"/>
    </source>
</evidence>
<organism evidence="1 2">
    <name type="scientific">Macrostomum lignano</name>
    <dbReference type="NCBI Taxonomy" id="282301"/>
    <lineage>
        <taxon>Eukaryota</taxon>
        <taxon>Metazoa</taxon>
        <taxon>Spiralia</taxon>
        <taxon>Lophotrochozoa</taxon>
        <taxon>Platyhelminthes</taxon>
        <taxon>Rhabditophora</taxon>
        <taxon>Macrostomorpha</taxon>
        <taxon>Macrostomida</taxon>
        <taxon>Macrostomidae</taxon>
        <taxon>Macrostomum</taxon>
    </lineage>
</organism>
<reference evidence="2" key="1">
    <citation type="submission" date="2016-11" db="UniProtKB">
        <authorList>
            <consortium name="WormBaseParasite"/>
        </authorList>
    </citation>
    <scope>IDENTIFICATION</scope>
</reference>
<sequence length="401" mass="44105">DSGAPLLPGPPLRSDLTQASVSKLKLKRQEVEAAQLECRNTLIAAVVPSTPHWRVPECLPGSYMDSSSPHYKYCRPCPPGLYSNSVGAPRCKACDLNFAMARKEGMSRCDWCSDGATTENSRTCLTNIRLLCNPSDPGSEVCRKTTDRQFNTFATIPAGSTVRYRLERPAKLASITFLRKNDCCSDDVEDLKITLSDNSWCTISRENTKRWSTKKYVRMNHCTSRDYIEYFEVSTWKRSGSVTFREIQVAIFDSLRTDGPVCCGITDLIVEGEESSSTATKTLHFIPSLPEPVHSRIEVVHSLPLSAVDLQPQVLQLRVAQAASSSGQGAAAPTTPAWSDSCRFRRLTSRSSRLCRHTGGGGRSLSFAGVFHIARMQRGQLSPGRLTASAVRHCCVDESGS</sequence>
<dbReference type="Proteomes" id="UP000095280">
    <property type="component" value="Unplaced"/>
</dbReference>